<keyword evidence="3" id="KW-1185">Reference proteome</keyword>
<feature type="compositionally biased region" description="Basic and acidic residues" evidence="1">
    <location>
        <begin position="1"/>
        <end position="33"/>
    </location>
</feature>
<dbReference type="EMBL" id="JAYMYS010000001">
    <property type="protein sequence ID" value="KAK7411361.1"/>
    <property type="molecule type" value="Genomic_DNA"/>
</dbReference>
<reference evidence="2 3" key="1">
    <citation type="submission" date="2024-01" db="EMBL/GenBank/DDBJ databases">
        <title>The genomes of 5 underutilized Papilionoideae crops provide insights into root nodulation and disease resistanc.</title>
        <authorList>
            <person name="Jiang F."/>
        </authorList>
    </citation>
    <scope>NUCLEOTIDE SEQUENCE [LARGE SCALE GENOMIC DNA]</scope>
    <source>
        <strain evidence="2">DUOXIRENSHENG_FW03</strain>
        <tissue evidence="2">Leaves</tissue>
    </source>
</reference>
<name>A0AAN9XVC3_PSOTE</name>
<sequence>MGKYHDSNRIEFYDARSDNPNEVEPKSRNNLNKERKRGRGEEETERGSSPCGSRIGEKRSRILGDGNPRNGSGEGRGGKIGIDRRRKARRRGRGEDWRGGRKRGWRSENAAKEERGKKLGKCPSCLRLVCEGMRVRYIWDSVGTSLRVDSES</sequence>
<organism evidence="2 3">
    <name type="scientific">Psophocarpus tetragonolobus</name>
    <name type="common">Winged bean</name>
    <name type="synonym">Dolichos tetragonolobus</name>
    <dbReference type="NCBI Taxonomy" id="3891"/>
    <lineage>
        <taxon>Eukaryota</taxon>
        <taxon>Viridiplantae</taxon>
        <taxon>Streptophyta</taxon>
        <taxon>Embryophyta</taxon>
        <taxon>Tracheophyta</taxon>
        <taxon>Spermatophyta</taxon>
        <taxon>Magnoliopsida</taxon>
        <taxon>eudicotyledons</taxon>
        <taxon>Gunneridae</taxon>
        <taxon>Pentapetalae</taxon>
        <taxon>rosids</taxon>
        <taxon>fabids</taxon>
        <taxon>Fabales</taxon>
        <taxon>Fabaceae</taxon>
        <taxon>Papilionoideae</taxon>
        <taxon>50 kb inversion clade</taxon>
        <taxon>NPAAA clade</taxon>
        <taxon>indigoferoid/millettioid clade</taxon>
        <taxon>Phaseoleae</taxon>
        <taxon>Psophocarpus</taxon>
    </lineage>
</organism>
<protein>
    <submittedName>
        <fullName evidence="2">Uncharacterized protein</fullName>
    </submittedName>
</protein>
<accession>A0AAN9XVC3</accession>
<feature type="region of interest" description="Disordered" evidence="1">
    <location>
        <begin position="1"/>
        <end position="117"/>
    </location>
</feature>
<dbReference type="AlphaFoldDB" id="A0AAN9XVC3"/>
<proteinExistence type="predicted"/>
<comment type="caution">
    <text evidence="2">The sequence shown here is derived from an EMBL/GenBank/DDBJ whole genome shotgun (WGS) entry which is preliminary data.</text>
</comment>
<evidence type="ECO:0000256" key="1">
    <source>
        <dbReference type="SAM" id="MobiDB-lite"/>
    </source>
</evidence>
<dbReference type="Proteomes" id="UP001386955">
    <property type="component" value="Unassembled WGS sequence"/>
</dbReference>
<evidence type="ECO:0000313" key="2">
    <source>
        <dbReference type="EMBL" id="KAK7411361.1"/>
    </source>
</evidence>
<gene>
    <name evidence="2" type="ORF">VNO78_02794</name>
</gene>
<evidence type="ECO:0000313" key="3">
    <source>
        <dbReference type="Proteomes" id="UP001386955"/>
    </source>
</evidence>
<feature type="compositionally biased region" description="Basic and acidic residues" evidence="1">
    <location>
        <begin position="93"/>
        <end position="117"/>
    </location>
</feature>